<dbReference type="Gene3D" id="3.40.50.880">
    <property type="match status" value="1"/>
</dbReference>
<organism evidence="2 3">
    <name type="scientific">Glarea lozoyensis (strain ATCC 74030 / MF5533)</name>
    <dbReference type="NCBI Taxonomy" id="1104152"/>
    <lineage>
        <taxon>Eukaryota</taxon>
        <taxon>Fungi</taxon>
        <taxon>Dikarya</taxon>
        <taxon>Ascomycota</taxon>
        <taxon>Pezizomycotina</taxon>
        <taxon>Leotiomycetes</taxon>
        <taxon>Helotiales</taxon>
        <taxon>Helotiaceae</taxon>
        <taxon>Glarea</taxon>
    </lineage>
</organism>
<dbReference type="Pfam" id="PF01965">
    <property type="entry name" value="DJ-1_PfpI"/>
    <property type="match status" value="1"/>
</dbReference>
<dbReference type="AlphaFoldDB" id="H0EDA7"/>
<dbReference type="PANTHER" id="PTHR43130">
    <property type="entry name" value="ARAC-FAMILY TRANSCRIPTIONAL REGULATOR"/>
    <property type="match status" value="1"/>
</dbReference>
<evidence type="ECO:0000313" key="3">
    <source>
        <dbReference type="Proteomes" id="UP000005446"/>
    </source>
</evidence>
<evidence type="ECO:0000259" key="1">
    <source>
        <dbReference type="Pfam" id="PF01965"/>
    </source>
</evidence>
<dbReference type="SUPFAM" id="SSF52317">
    <property type="entry name" value="Class I glutamine amidotransferase-like"/>
    <property type="match status" value="1"/>
</dbReference>
<accession>H0EDA7</accession>
<dbReference type="InterPro" id="IPR002818">
    <property type="entry name" value="DJ-1/PfpI"/>
</dbReference>
<dbReference type="EMBL" id="AGUE01000007">
    <property type="protein sequence ID" value="EHL03470.1"/>
    <property type="molecule type" value="Genomic_DNA"/>
</dbReference>
<sequence>MDLIGPYEIFSWGRHGPDSNPELRTPAFENFITSGEPNIIAHSKLSINIDLTLEEAYEKLAEFDILLIPGGGSQNVLPTRAEPISLIKTFKDGGVRTLMSVCTGSLFLAESGVLAGKSATTHPLYTEKLKTILEPQGGKVYHEERFVANPIDEEKGLRIVTGGGISAGMDAALFVIGEVLGKEKMEKAAWTVQYNRREGVVL</sequence>
<dbReference type="HOGENOM" id="CLU_000445_44_1_1"/>
<dbReference type="InterPro" id="IPR029062">
    <property type="entry name" value="Class_I_gatase-like"/>
</dbReference>
<dbReference type="InParanoid" id="H0EDA7"/>
<gene>
    <name evidence="2" type="ORF">M7I_0412</name>
</gene>
<name>H0EDA7_GLAL7</name>
<proteinExistence type="predicted"/>
<dbReference type="Proteomes" id="UP000005446">
    <property type="component" value="Unassembled WGS sequence"/>
</dbReference>
<dbReference type="OrthoDB" id="543156at2759"/>
<reference evidence="2 3" key="1">
    <citation type="journal article" date="2012" name="Eukaryot. Cell">
        <title>Genome sequence of the fungus Glarea lozoyensis: the first genome sequence of a species from the Helotiaceae family.</title>
        <authorList>
            <person name="Youssar L."/>
            <person name="Gruening B.A."/>
            <person name="Erxleben A."/>
            <person name="Guenther S."/>
            <person name="Huettel W."/>
        </authorList>
    </citation>
    <scope>NUCLEOTIDE SEQUENCE [LARGE SCALE GENOMIC DNA]</scope>
    <source>
        <strain evidence="3">ATCC 74030 / MF5533</strain>
    </source>
</reference>
<comment type="caution">
    <text evidence="2">The sequence shown here is derived from an EMBL/GenBank/DDBJ whole genome shotgun (WGS) entry which is preliminary data.</text>
</comment>
<keyword evidence="3" id="KW-1185">Reference proteome</keyword>
<protein>
    <recommendedName>
        <fullName evidence="1">DJ-1/PfpI domain-containing protein</fullName>
    </recommendedName>
</protein>
<dbReference type="PANTHER" id="PTHR43130:SF3">
    <property type="entry name" value="HTH-TYPE TRANSCRIPTIONAL REGULATOR RV1931C"/>
    <property type="match status" value="1"/>
</dbReference>
<feature type="domain" description="DJ-1/PfpI" evidence="1">
    <location>
        <begin position="44"/>
        <end position="148"/>
    </location>
</feature>
<dbReference type="InterPro" id="IPR052158">
    <property type="entry name" value="INH-QAR"/>
</dbReference>
<evidence type="ECO:0000313" key="2">
    <source>
        <dbReference type="EMBL" id="EHL03470.1"/>
    </source>
</evidence>